<dbReference type="Proteomes" id="UP000242757">
    <property type="component" value="Unassembled WGS sequence"/>
</dbReference>
<organism evidence="1 2">
    <name type="scientific">Oceanimonas doudoroffii</name>
    <dbReference type="NCBI Taxonomy" id="84158"/>
    <lineage>
        <taxon>Bacteria</taxon>
        <taxon>Pseudomonadati</taxon>
        <taxon>Pseudomonadota</taxon>
        <taxon>Gammaproteobacteria</taxon>
        <taxon>Aeromonadales</taxon>
        <taxon>Aeromonadaceae</taxon>
        <taxon>Oceanimonas</taxon>
    </lineage>
</organism>
<dbReference type="EMBL" id="NBIM01000007">
    <property type="protein sequence ID" value="OXY80855.1"/>
    <property type="molecule type" value="Genomic_DNA"/>
</dbReference>
<gene>
    <name evidence="1" type="ORF">B6S08_15615</name>
</gene>
<evidence type="ECO:0000313" key="1">
    <source>
        <dbReference type="EMBL" id="OXY80855.1"/>
    </source>
</evidence>
<evidence type="ECO:0000313" key="2">
    <source>
        <dbReference type="Proteomes" id="UP000242757"/>
    </source>
</evidence>
<dbReference type="AlphaFoldDB" id="A0A233RBU5"/>
<dbReference type="RefSeq" id="WP_094201741.1">
    <property type="nucleotide sequence ID" value="NZ_NBIM01000007.1"/>
</dbReference>
<dbReference type="OrthoDB" id="9804086at2"/>
<protein>
    <submittedName>
        <fullName evidence="1">Uncharacterized protein</fullName>
    </submittedName>
</protein>
<keyword evidence="2" id="KW-1185">Reference proteome</keyword>
<sequence>MDTMTFCRTIEQQDQTGDDQYLLRVVRKIAEGGYSLYATNPDYDDIDVTDDMKPFARLKAVLKG</sequence>
<reference evidence="1 2" key="1">
    <citation type="submission" date="2017-08" db="EMBL/GenBank/DDBJ databases">
        <title>A Genome Sequence of Oceanimonas doudoroffii ATCC 27123T.</title>
        <authorList>
            <person name="Brennan M.A."/>
            <person name="Maclea K.S."/>
            <person name="Mcclelland W.D."/>
            <person name="Trachtenberg A.M."/>
        </authorList>
    </citation>
    <scope>NUCLEOTIDE SEQUENCE [LARGE SCALE GENOMIC DNA]</scope>
    <source>
        <strain evidence="1 2">ATCC 27123</strain>
    </source>
</reference>
<accession>A0A233RBU5</accession>
<comment type="caution">
    <text evidence="1">The sequence shown here is derived from an EMBL/GenBank/DDBJ whole genome shotgun (WGS) entry which is preliminary data.</text>
</comment>
<name>A0A233RBU5_9GAMM</name>
<proteinExistence type="predicted"/>